<keyword evidence="8" id="KW-0067">ATP-binding</keyword>
<dbReference type="PANTHER" id="PTHR28629:SF14">
    <property type="entry name" value="DIHYDROXYACETONE KINASE 1"/>
    <property type="match status" value="1"/>
</dbReference>
<feature type="domain" description="DhaL" evidence="14">
    <location>
        <begin position="392"/>
        <end position="591"/>
    </location>
</feature>
<keyword evidence="4" id="KW-0808">Transferase</keyword>
<evidence type="ECO:0000256" key="9">
    <source>
        <dbReference type="ARBA" id="ARBA00047974"/>
    </source>
</evidence>
<dbReference type="Gene3D" id="3.40.50.10440">
    <property type="entry name" value="Dihydroxyacetone kinase, domain 1"/>
    <property type="match status" value="1"/>
</dbReference>
<keyword evidence="5" id="KW-0547">Nucleotide-binding</keyword>
<dbReference type="GO" id="GO:0004371">
    <property type="term" value="F:glycerone kinase activity"/>
    <property type="evidence" value="ECO:0007669"/>
    <property type="project" value="UniProtKB-EC"/>
</dbReference>
<dbReference type="SUPFAM" id="SSF101473">
    <property type="entry name" value="DhaL-like"/>
    <property type="match status" value="1"/>
</dbReference>
<evidence type="ECO:0000259" key="14">
    <source>
        <dbReference type="PROSITE" id="PS51480"/>
    </source>
</evidence>
<dbReference type="Proteomes" id="UP000054248">
    <property type="component" value="Unassembled WGS sequence"/>
</dbReference>
<dbReference type="InterPro" id="IPR050861">
    <property type="entry name" value="Dihydroxyacetone_Kinase"/>
</dbReference>
<dbReference type="HOGENOM" id="CLU_017054_6_0_1"/>
<evidence type="ECO:0000259" key="15">
    <source>
        <dbReference type="PROSITE" id="PS51481"/>
    </source>
</evidence>
<comment type="catalytic activity">
    <reaction evidence="10">
        <text>dihydroxyacetone + ATP = dihydroxyacetone phosphate + ADP + H(+)</text>
        <dbReference type="Rhea" id="RHEA:15773"/>
        <dbReference type="ChEBI" id="CHEBI:15378"/>
        <dbReference type="ChEBI" id="CHEBI:16016"/>
        <dbReference type="ChEBI" id="CHEBI:30616"/>
        <dbReference type="ChEBI" id="CHEBI:57642"/>
        <dbReference type="ChEBI" id="CHEBI:456216"/>
        <dbReference type="EC" id="2.7.1.29"/>
    </reaction>
</comment>
<dbReference type="SMART" id="SM01120">
    <property type="entry name" value="Dak2"/>
    <property type="match status" value="1"/>
</dbReference>
<evidence type="ECO:0000313" key="16">
    <source>
        <dbReference type="EMBL" id="KIO19425.1"/>
    </source>
</evidence>
<feature type="binding site" evidence="12">
    <location>
        <position position="112"/>
    </location>
    <ligand>
        <name>substrate</name>
    </ligand>
</feature>
<evidence type="ECO:0000256" key="1">
    <source>
        <dbReference type="ARBA" id="ARBA00003264"/>
    </source>
</evidence>
<dbReference type="PROSITE" id="PS51480">
    <property type="entry name" value="DHAL"/>
    <property type="match status" value="1"/>
</dbReference>
<keyword evidence="6" id="KW-0418">Kinase</keyword>
<dbReference type="SUPFAM" id="SSF82549">
    <property type="entry name" value="DAK1/DegV-like"/>
    <property type="match status" value="1"/>
</dbReference>
<evidence type="ECO:0008006" key="18">
    <source>
        <dbReference type="Google" id="ProtNLM"/>
    </source>
</evidence>
<accession>A0A0C3PWL7</accession>
<comment type="function">
    <text evidence="1">Catalyzes both the phosphorylation of dihydroxyacetone and of glyceraldehyde.</text>
</comment>
<dbReference type="OrthoDB" id="1724672at2759"/>
<keyword evidence="17" id="KW-1185">Reference proteome</keyword>
<dbReference type="GO" id="GO:0050354">
    <property type="term" value="F:triokinase activity"/>
    <property type="evidence" value="ECO:0007669"/>
    <property type="project" value="UniProtKB-EC"/>
</dbReference>
<protein>
    <recommendedName>
        <fullName evidence="18">Dihydroxyacetone kinase</fullName>
    </recommendedName>
</protein>
<dbReference type="NCBIfam" id="TIGR02361">
    <property type="entry name" value="dak_ATP"/>
    <property type="match status" value="1"/>
</dbReference>
<evidence type="ECO:0000256" key="2">
    <source>
        <dbReference type="ARBA" id="ARBA00004778"/>
    </source>
</evidence>
<evidence type="ECO:0000256" key="8">
    <source>
        <dbReference type="ARBA" id="ARBA00022840"/>
    </source>
</evidence>
<dbReference type="Pfam" id="PF02733">
    <property type="entry name" value="Dak1"/>
    <property type="match status" value="1"/>
</dbReference>
<evidence type="ECO:0000256" key="12">
    <source>
        <dbReference type="PIRSR" id="PIRSR612734-2"/>
    </source>
</evidence>
<dbReference type="PROSITE" id="PS51481">
    <property type="entry name" value="DHAK"/>
    <property type="match status" value="1"/>
</dbReference>
<evidence type="ECO:0000256" key="3">
    <source>
        <dbReference type="ARBA" id="ARBA00008757"/>
    </source>
</evidence>
<reference evidence="17" key="2">
    <citation type="submission" date="2015-01" db="EMBL/GenBank/DDBJ databases">
        <title>Evolutionary Origins and Diversification of the Mycorrhizal Mutualists.</title>
        <authorList>
            <consortium name="DOE Joint Genome Institute"/>
            <consortium name="Mycorrhizal Genomics Consortium"/>
            <person name="Kohler A."/>
            <person name="Kuo A."/>
            <person name="Nagy L.G."/>
            <person name="Floudas D."/>
            <person name="Copeland A."/>
            <person name="Barry K.W."/>
            <person name="Cichocki N."/>
            <person name="Veneault-Fourrey C."/>
            <person name="LaButti K."/>
            <person name="Lindquist E.A."/>
            <person name="Lipzen A."/>
            <person name="Lundell T."/>
            <person name="Morin E."/>
            <person name="Murat C."/>
            <person name="Riley R."/>
            <person name="Ohm R."/>
            <person name="Sun H."/>
            <person name="Tunlid A."/>
            <person name="Henrissat B."/>
            <person name="Grigoriev I.V."/>
            <person name="Hibbett D.S."/>
            <person name="Martin F."/>
        </authorList>
    </citation>
    <scope>NUCLEOTIDE SEQUENCE [LARGE SCALE GENOMIC DNA]</scope>
    <source>
        <strain evidence="17">MUT 4182</strain>
    </source>
</reference>
<reference evidence="16 17" key="1">
    <citation type="submission" date="2014-04" db="EMBL/GenBank/DDBJ databases">
        <authorList>
            <consortium name="DOE Joint Genome Institute"/>
            <person name="Kuo A."/>
            <person name="Girlanda M."/>
            <person name="Perotto S."/>
            <person name="Kohler A."/>
            <person name="Nagy L.G."/>
            <person name="Floudas D."/>
            <person name="Copeland A."/>
            <person name="Barry K.W."/>
            <person name="Cichocki N."/>
            <person name="Veneault-Fourrey C."/>
            <person name="LaButti K."/>
            <person name="Lindquist E.A."/>
            <person name="Lipzen A."/>
            <person name="Lundell T."/>
            <person name="Morin E."/>
            <person name="Murat C."/>
            <person name="Sun H."/>
            <person name="Tunlid A."/>
            <person name="Henrissat B."/>
            <person name="Grigoriev I.V."/>
            <person name="Hibbett D.S."/>
            <person name="Martin F."/>
            <person name="Nordberg H.P."/>
            <person name="Cantor M.N."/>
            <person name="Hua S.X."/>
        </authorList>
    </citation>
    <scope>NUCLEOTIDE SEQUENCE [LARGE SCALE GENOMIC DNA]</scope>
    <source>
        <strain evidence="16 17">MUT 4182</strain>
    </source>
</reference>
<dbReference type="InterPro" id="IPR004007">
    <property type="entry name" value="DhaL_dom"/>
</dbReference>
<keyword evidence="7" id="KW-0319">Glycerol metabolism</keyword>
<sequence length="597" mass="62554">MPSHHKHLTNDPATLVIDSLKGLCLLNPHVRVDERYKVLYKRSPSKDQVSLISGGGSGHEPAHAGFVGDGMLSAAVCGNIFASPNAAQIRRAIELVGNPKGTLIVVKNYTGDALNFGLASEQYKASGGKGDVRVLIVGDDVAVGRTQGGIVGRRGLAGTILVYKIAAALSRSGASLDDVEAAAKQVAENIGTIGVGLEHCHVPGTEEAESHLGVDEIELGMGIHNEPGTQRLKPLPKLSKLVDQMLTMLTSTTDKERSFVRFRNDGTDEVVLMVNNLGAVSELEMGAIAGEAVSWLNNHNFKTRRVLVGTYMTSLNMPGFSLTLHLLPRPNSTDGLSASKLLELLDEPTEAPGWKWHARSEPSFAEEVDASTESETKLSTGSSVSLRAEDPKVFIEAIKRAANDVIAAEPEITRQDQIAGDGDAGLTLKAGAEGVLKALSDGRISGEDVISAVMTLAEVVDERMGGTSGALYSIFLSALAKGLKDAAESSSAADLAVWAKTSASALNTLQKYTRARPPSRTLIDPLTAFVDALPNGLLGAVDAAKRAAEETKKLSAKAGRAAYVNQEDLAKANVPDPGAFGVAVIVAGLAGVEGPKA</sequence>
<evidence type="ECO:0000256" key="6">
    <source>
        <dbReference type="ARBA" id="ARBA00022777"/>
    </source>
</evidence>
<evidence type="ECO:0000256" key="5">
    <source>
        <dbReference type="ARBA" id="ARBA00022741"/>
    </source>
</evidence>
<comment type="pathway">
    <text evidence="2">Polyol metabolism; glycerol fermentation; glycerone phosphate from glycerol (oxidative route): step 2/2.</text>
</comment>
<comment type="similarity">
    <text evidence="3">Belongs to the dihydroxyacetone kinase (DAK) family.</text>
</comment>
<evidence type="ECO:0000256" key="4">
    <source>
        <dbReference type="ARBA" id="ARBA00022679"/>
    </source>
</evidence>
<dbReference type="GO" id="GO:0019588">
    <property type="term" value="P:anaerobic glycerol catabolic process"/>
    <property type="evidence" value="ECO:0007669"/>
    <property type="project" value="UniProtKB-UniPathway"/>
</dbReference>
<feature type="binding site" evidence="12">
    <location>
        <position position="107"/>
    </location>
    <ligand>
        <name>substrate</name>
    </ligand>
</feature>
<evidence type="ECO:0000256" key="10">
    <source>
        <dbReference type="ARBA" id="ARBA00048898"/>
    </source>
</evidence>
<organism evidence="16 17">
    <name type="scientific">Tulasnella calospora MUT 4182</name>
    <dbReference type="NCBI Taxonomy" id="1051891"/>
    <lineage>
        <taxon>Eukaryota</taxon>
        <taxon>Fungi</taxon>
        <taxon>Dikarya</taxon>
        <taxon>Basidiomycota</taxon>
        <taxon>Agaricomycotina</taxon>
        <taxon>Agaricomycetes</taxon>
        <taxon>Cantharellales</taxon>
        <taxon>Tulasnellaceae</taxon>
        <taxon>Tulasnella</taxon>
    </lineage>
</organism>
<comment type="catalytic activity">
    <reaction evidence="9">
        <text>D-glyceraldehyde + ATP = D-glyceraldehyde 3-phosphate + ADP + H(+)</text>
        <dbReference type="Rhea" id="RHEA:13941"/>
        <dbReference type="ChEBI" id="CHEBI:15378"/>
        <dbReference type="ChEBI" id="CHEBI:17378"/>
        <dbReference type="ChEBI" id="CHEBI:30616"/>
        <dbReference type="ChEBI" id="CHEBI:59776"/>
        <dbReference type="ChEBI" id="CHEBI:456216"/>
        <dbReference type="EC" id="2.7.1.28"/>
    </reaction>
</comment>
<dbReference type="FunFam" id="1.25.40.340:FF:000001">
    <property type="entry name" value="Dihydroxyacetone kinase 1"/>
    <property type="match status" value="1"/>
</dbReference>
<feature type="binding site" evidence="12">
    <location>
        <begin position="56"/>
        <end position="59"/>
    </location>
    <ligand>
        <name>substrate</name>
    </ligand>
</feature>
<evidence type="ECO:0000256" key="11">
    <source>
        <dbReference type="PIRSR" id="PIRSR612734-1"/>
    </source>
</evidence>
<dbReference type="Gene3D" id="3.30.1180.20">
    <property type="entry name" value="Dihydroxyacetone kinase, domain 2"/>
    <property type="match status" value="1"/>
</dbReference>
<dbReference type="InterPro" id="IPR012734">
    <property type="entry name" value="DhaK_ATP"/>
</dbReference>
<feature type="active site" description="Tele-hemiaminal-histidine intermediate" evidence="11">
    <location>
        <position position="224"/>
    </location>
</feature>
<evidence type="ECO:0000313" key="17">
    <source>
        <dbReference type="Proteomes" id="UP000054248"/>
    </source>
</evidence>
<evidence type="ECO:0000256" key="13">
    <source>
        <dbReference type="SAM" id="MobiDB-lite"/>
    </source>
</evidence>
<dbReference type="InterPro" id="IPR004006">
    <property type="entry name" value="DhaK_dom"/>
</dbReference>
<dbReference type="STRING" id="1051891.A0A0C3PWL7"/>
<dbReference type="Pfam" id="PF02734">
    <property type="entry name" value="Dak2"/>
    <property type="match status" value="1"/>
</dbReference>
<feature type="region of interest" description="Disordered" evidence="13">
    <location>
        <begin position="360"/>
        <end position="382"/>
    </location>
</feature>
<proteinExistence type="inferred from homology"/>
<dbReference type="PANTHER" id="PTHR28629">
    <property type="entry name" value="TRIOKINASE/FMN CYCLASE"/>
    <property type="match status" value="1"/>
</dbReference>
<dbReference type="GO" id="GO:0005829">
    <property type="term" value="C:cytosol"/>
    <property type="evidence" value="ECO:0007669"/>
    <property type="project" value="TreeGrafter"/>
</dbReference>
<dbReference type="AlphaFoldDB" id="A0A0C3PWL7"/>
<dbReference type="Gene3D" id="1.25.40.340">
    <property type="match status" value="1"/>
</dbReference>
<dbReference type="InterPro" id="IPR036117">
    <property type="entry name" value="DhaL_dom_sf"/>
</dbReference>
<dbReference type="UniPathway" id="UPA00617">
    <property type="reaction ID" value="UER00669"/>
</dbReference>
<evidence type="ECO:0000256" key="7">
    <source>
        <dbReference type="ARBA" id="ARBA00022798"/>
    </source>
</evidence>
<dbReference type="FunFam" id="3.40.50.10440:FF:000001">
    <property type="entry name" value="Dihydroxyacetone kinase, DhaK subunit"/>
    <property type="match status" value="1"/>
</dbReference>
<dbReference type="EMBL" id="KN823222">
    <property type="protein sequence ID" value="KIO19425.1"/>
    <property type="molecule type" value="Genomic_DNA"/>
</dbReference>
<dbReference type="GO" id="GO:0005524">
    <property type="term" value="F:ATP binding"/>
    <property type="evidence" value="ECO:0007669"/>
    <property type="project" value="UniProtKB-KW"/>
</dbReference>
<feature type="compositionally biased region" description="Polar residues" evidence="13">
    <location>
        <begin position="373"/>
        <end position="382"/>
    </location>
</feature>
<feature type="domain" description="DhaK" evidence="15">
    <location>
        <begin position="11"/>
        <end position="354"/>
    </location>
</feature>
<gene>
    <name evidence="16" type="ORF">M407DRAFT_30924</name>
</gene>
<name>A0A0C3PWL7_9AGAM</name>
<dbReference type="FunFam" id="3.30.1180.20:FF:000001">
    <property type="entry name" value="Dihydroxyacetone kinase 1"/>
    <property type="match status" value="1"/>
</dbReference>